<gene>
    <name evidence="5" type="ORF">AVEN_167044_1</name>
</gene>
<dbReference type="Proteomes" id="UP000499080">
    <property type="component" value="Unassembled WGS sequence"/>
</dbReference>
<dbReference type="OrthoDB" id="8062037at2759"/>
<evidence type="ECO:0000256" key="3">
    <source>
        <dbReference type="PROSITE-ProRule" id="PRU00175"/>
    </source>
</evidence>
<dbReference type="InterPro" id="IPR001841">
    <property type="entry name" value="Znf_RING"/>
</dbReference>
<dbReference type="InterPro" id="IPR013083">
    <property type="entry name" value="Znf_RING/FYVE/PHD"/>
</dbReference>
<reference evidence="5 6" key="1">
    <citation type="journal article" date="2019" name="Sci. Rep.">
        <title>Orb-weaving spider Araneus ventricosus genome elucidates the spidroin gene catalogue.</title>
        <authorList>
            <person name="Kono N."/>
            <person name="Nakamura H."/>
            <person name="Ohtoshi R."/>
            <person name="Moran D.A.P."/>
            <person name="Shinohara A."/>
            <person name="Yoshida Y."/>
            <person name="Fujiwara M."/>
            <person name="Mori M."/>
            <person name="Tomita M."/>
            <person name="Arakawa K."/>
        </authorList>
    </citation>
    <scope>NUCLEOTIDE SEQUENCE [LARGE SCALE GENOMIC DNA]</scope>
</reference>
<keyword evidence="2" id="KW-0862">Zinc</keyword>
<dbReference type="AlphaFoldDB" id="A0A4Y2SIU3"/>
<dbReference type="PROSITE" id="PS50089">
    <property type="entry name" value="ZF_RING_2"/>
    <property type="match status" value="1"/>
</dbReference>
<evidence type="ECO:0000313" key="6">
    <source>
        <dbReference type="Proteomes" id="UP000499080"/>
    </source>
</evidence>
<dbReference type="EMBL" id="BGPR01022151">
    <property type="protein sequence ID" value="GBN88178.1"/>
    <property type="molecule type" value="Genomic_DNA"/>
</dbReference>
<name>A0A4Y2SIU3_ARAVE</name>
<evidence type="ECO:0000256" key="1">
    <source>
        <dbReference type="ARBA" id="ARBA00022771"/>
    </source>
</evidence>
<keyword evidence="6" id="KW-1185">Reference proteome</keyword>
<dbReference type="GO" id="GO:0008270">
    <property type="term" value="F:zinc ion binding"/>
    <property type="evidence" value="ECO:0007669"/>
    <property type="project" value="UniProtKB-KW"/>
</dbReference>
<dbReference type="SUPFAM" id="SSF57850">
    <property type="entry name" value="RING/U-box"/>
    <property type="match status" value="1"/>
</dbReference>
<accession>A0A4Y2SIU3</accession>
<keyword evidence="1 3" id="KW-0479">Metal-binding</keyword>
<dbReference type="Gene3D" id="3.30.40.10">
    <property type="entry name" value="Zinc/RING finger domain, C3HC4 (zinc finger)"/>
    <property type="match status" value="1"/>
</dbReference>
<protein>
    <recommendedName>
        <fullName evidence="4">RING-type domain-containing protein</fullName>
    </recommendedName>
</protein>
<organism evidence="5 6">
    <name type="scientific">Araneus ventricosus</name>
    <name type="common">Orbweaver spider</name>
    <name type="synonym">Epeira ventricosa</name>
    <dbReference type="NCBI Taxonomy" id="182803"/>
    <lineage>
        <taxon>Eukaryota</taxon>
        <taxon>Metazoa</taxon>
        <taxon>Ecdysozoa</taxon>
        <taxon>Arthropoda</taxon>
        <taxon>Chelicerata</taxon>
        <taxon>Arachnida</taxon>
        <taxon>Araneae</taxon>
        <taxon>Araneomorphae</taxon>
        <taxon>Entelegynae</taxon>
        <taxon>Araneoidea</taxon>
        <taxon>Araneidae</taxon>
        <taxon>Araneus</taxon>
    </lineage>
</organism>
<feature type="domain" description="RING-type" evidence="4">
    <location>
        <begin position="22"/>
        <end position="63"/>
    </location>
</feature>
<proteinExistence type="predicted"/>
<keyword evidence="1 3" id="KW-0863">Zinc-finger</keyword>
<evidence type="ECO:0000256" key="2">
    <source>
        <dbReference type="ARBA" id="ARBA00022833"/>
    </source>
</evidence>
<comment type="caution">
    <text evidence="5">The sequence shown here is derived from an EMBL/GenBank/DDBJ whole genome shotgun (WGS) entry which is preliminary data.</text>
</comment>
<evidence type="ECO:0000313" key="5">
    <source>
        <dbReference type="EMBL" id="GBN88178.1"/>
    </source>
</evidence>
<sequence>MCFPLTECLVVSQISQIPEPSCGICDLTIAPDVESYELDCGCTYHLCCLMDDLEVLVECPQCKEEIIKSDALVLMILHQLQA</sequence>
<evidence type="ECO:0000259" key="4">
    <source>
        <dbReference type="PROSITE" id="PS50089"/>
    </source>
</evidence>